<dbReference type="EMBL" id="NXID01000010">
    <property type="protein sequence ID" value="RXK16326.1"/>
    <property type="molecule type" value="Genomic_DNA"/>
</dbReference>
<dbReference type="RefSeq" id="WP_114840612.1">
    <property type="nucleotide sequence ID" value="NZ_CP031219.1"/>
</dbReference>
<evidence type="ECO:0008006" key="4">
    <source>
        <dbReference type="Google" id="ProtNLM"/>
    </source>
</evidence>
<reference evidence="2 3" key="1">
    <citation type="submission" date="2017-09" db="EMBL/GenBank/DDBJ databases">
        <title>Genomics of the genus Arcobacter.</title>
        <authorList>
            <person name="Perez-Cataluna A."/>
            <person name="Figueras M.J."/>
            <person name="Salas-Masso N."/>
        </authorList>
    </citation>
    <scope>NUCLEOTIDE SEQUENCE [LARGE SCALE GENOMIC DNA]</scope>
    <source>
        <strain evidence="2 3">CECT 7386</strain>
    </source>
</reference>
<evidence type="ECO:0000313" key="2">
    <source>
        <dbReference type="EMBL" id="RXK16326.1"/>
    </source>
</evidence>
<evidence type="ECO:0000256" key="1">
    <source>
        <dbReference type="SAM" id="SignalP"/>
    </source>
</evidence>
<dbReference type="Proteomes" id="UP000290092">
    <property type="component" value="Unassembled WGS sequence"/>
</dbReference>
<protein>
    <recommendedName>
        <fullName evidence="4">DUF1104 domain-containing protein</fullName>
    </recommendedName>
</protein>
<accession>A0AAX2AJH3</accession>
<dbReference type="KEGG" id="amyt:AMYT_0090"/>
<evidence type="ECO:0000313" key="3">
    <source>
        <dbReference type="Proteomes" id="UP000290092"/>
    </source>
</evidence>
<name>A0AAX2AJH3_9BACT</name>
<feature type="chain" id="PRO_5043858522" description="DUF1104 domain-containing protein" evidence="1">
    <location>
        <begin position="21"/>
        <end position="75"/>
    </location>
</feature>
<sequence>MKKIFLSILGLGILATTIFAAQMNHNNMQAGMMEGMTKEECMKMHKEMMKSSSSIKKTNYDKLLEDLNTQSITEG</sequence>
<comment type="caution">
    <text evidence="2">The sequence shown here is derived from an EMBL/GenBank/DDBJ whole genome shotgun (WGS) entry which is preliminary data.</text>
</comment>
<keyword evidence="1" id="KW-0732">Signal</keyword>
<proteinExistence type="predicted"/>
<gene>
    <name evidence="2" type="ORF">CP985_03995</name>
</gene>
<feature type="signal peptide" evidence="1">
    <location>
        <begin position="1"/>
        <end position="20"/>
    </location>
</feature>
<keyword evidence="3" id="KW-1185">Reference proteome</keyword>
<organism evidence="2 3">
    <name type="scientific">Malaciobacter mytili LMG 24559</name>
    <dbReference type="NCBI Taxonomy" id="1032238"/>
    <lineage>
        <taxon>Bacteria</taxon>
        <taxon>Pseudomonadati</taxon>
        <taxon>Campylobacterota</taxon>
        <taxon>Epsilonproteobacteria</taxon>
        <taxon>Campylobacterales</taxon>
        <taxon>Arcobacteraceae</taxon>
        <taxon>Malaciobacter</taxon>
    </lineage>
</organism>
<dbReference type="AlphaFoldDB" id="A0AAX2AJH3"/>